<gene>
    <name evidence="2" type="ORF">BKA59DRAFT_505893</name>
</gene>
<proteinExistence type="predicted"/>
<accession>A0A8K0WIE8</accession>
<dbReference type="OrthoDB" id="5273847at2759"/>
<dbReference type="Proteomes" id="UP000813427">
    <property type="component" value="Unassembled WGS sequence"/>
</dbReference>
<feature type="domain" description="DUF7600" evidence="1">
    <location>
        <begin position="358"/>
        <end position="483"/>
    </location>
</feature>
<evidence type="ECO:0000313" key="2">
    <source>
        <dbReference type="EMBL" id="KAH7262873.1"/>
    </source>
</evidence>
<evidence type="ECO:0000259" key="1">
    <source>
        <dbReference type="Pfam" id="PF24539"/>
    </source>
</evidence>
<dbReference type="EMBL" id="JAGPXF010000001">
    <property type="protein sequence ID" value="KAH7262873.1"/>
    <property type="molecule type" value="Genomic_DNA"/>
</dbReference>
<name>A0A8K0WIE8_9HYPO</name>
<protein>
    <recommendedName>
        <fullName evidence="1">DUF7600 domain-containing protein</fullName>
    </recommendedName>
</protein>
<dbReference type="AlphaFoldDB" id="A0A8K0WIE8"/>
<dbReference type="Pfam" id="PF24539">
    <property type="entry name" value="DUF7600"/>
    <property type="match status" value="1"/>
</dbReference>
<sequence>MIRIHKDNFCVLCGVLLGPTSDYDFTRRLHWRYEARAIVSESGRLSPSLTGVGYLDSGSFLGPTDANVSYQDRRHALIKRDLTCPPSWTFVFHEACWQILLDQMSVSPNCGYQLQRIAELLFDHLYCLPYDKLYFPYPSHGCGGALRLLKPYGGLPEEWRFLSADPGYFHLTSSPSTFPTAEPRVRKQAYSSAQDFFKLLREKVHSLVSFLTSPDLCNLRLSSKYIASLTDPDSLPQTFWKSRLEICSELGFWLPGEEYQLASGLTPDWRNFYFKLRNSLQNITYLRHLACSMIPVIDQKLHLRDLQSLELELGSHGYEATQVASGPVVTDGRNRIGIRSFGFQSLLFPSQNLETGFELSIPRIMFNGTEYICGLRISKPCRINLRTEISRTGYIVPESEVHISILPQHRLSGIQVAISARGINGLGFNLEDKIGHVTQKTVGIVKDLPEGAGVATLKPQTRFQLSGVIIGLDVCKFVSLQLLEHVIDPATTGDTTMKMAEFTPLLWNPVEPAVGHEVLLPSIPELSEAEPTFLLNMDFGGPGGILLPRLTRITALHDDNLSCFKGFDFSYIDGSKKIFGMGKVVNTASNIWSCIDQSFSIDGPGGERIVSVEYESELNESPTSNHLGVIKLCTNSGRILNFRRIARSMEVSNLERRELDSPAATAITAIFAKVEMSSGKFESLGLGYTSNSCASRSLPGLLARNSEDICPYNFPNDLKKWAKAPQSLQNSNGCFTPVLLSDIRRVGFSTGIPEQTRGDNHISGLCFEFWGSTTCIYVGQWFREVDHLMLNRGERISSLTFWQSKEWSFMKIRRESIGRVTGIRIETTGESGNVVETCFGDHSDMISYSFTDNPYEKLTGLAWIFNYECDYIYTTTCPSDHHPDTLLVLQNMTDSLPGSRIPSKLFWQIQDDEAKWCSVSRIHVFFSRLCTKLAGFVFEYGDIKKRCVGHFGGPKASIILETGEHVSRMDFRVGNISGDGVIFYTSTGRVHTLSAFGSSLQSIHETLSNFEVSQFDDLHRSDRTSPEASTVSPSYKSEMIDEFVGIWLTMRSHSRGLNTIEAAGPILAKRGEEKR</sequence>
<comment type="caution">
    <text evidence="2">The sequence shown here is derived from an EMBL/GenBank/DDBJ whole genome shotgun (WGS) entry which is preliminary data.</text>
</comment>
<reference evidence="2" key="1">
    <citation type="journal article" date="2021" name="Nat. Commun.">
        <title>Genetic determinants of endophytism in the Arabidopsis root mycobiome.</title>
        <authorList>
            <person name="Mesny F."/>
            <person name="Miyauchi S."/>
            <person name="Thiergart T."/>
            <person name="Pickel B."/>
            <person name="Atanasova L."/>
            <person name="Karlsson M."/>
            <person name="Huettel B."/>
            <person name="Barry K.W."/>
            <person name="Haridas S."/>
            <person name="Chen C."/>
            <person name="Bauer D."/>
            <person name="Andreopoulos W."/>
            <person name="Pangilinan J."/>
            <person name="LaButti K."/>
            <person name="Riley R."/>
            <person name="Lipzen A."/>
            <person name="Clum A."/>
            <person name="Drula E."/>
            <person name="Henrissat B."/>
            <person name="Kohler A."/>
            <person name="Grigoriev I.V."/>
            <person name="Martin F.M."/>
            <person name="Hacquard S."/>
        </authorList>
    </citation>
    <scope>NUCLEOTIDE SEQUENCE</scope>
    <source>
        <strain evidence="2">MPI-SDFR-AT-0068</strain>
    </source>
</reference>
<organism evidence="2 3">
    <name type="scientific">Fusarium tricinctum</name>
    <dbReference type="NCBI Taxonomy" id="61284"/>
    <lineage>
        <taxon>Eukaryota</taxon>
        <taxon>Fungi</taxon>
        <taxon>Dikarya</taxon>
        <taxon>Ascomycota</taxon>
        <taxon>Pezizomycotina</taxon>
        <taxon>Sordariomycetes</taxon>
        <taxon>Hypocreomycetidae</taxon>
        <taxon>Hypocreales</taxon>
        <taxon>Nectriaceae</taxon>
        <taxon>Fusarium</taxon>
        <taxon>Fusarium tricinctum species complex</taxon>
    </lineage>
</organism>
<dbReference type="InterPro" id="IPR056021">
    <property type="entry name" value="DUF7600"/>
</dbReference>
<keyword evidence="3" id="KW-1185">Reference proteome</keyword>
<evidence type="ECO:0000313" key="3">
    <source>
        <dbReference type="Proteomes" id="UP000813427"/>
    </source>
</evidence>